<organism evidence="1 2">
    <name type="scientific">Desulfocapsa sulfexigens (strain DSM 10523 / SB164P1)</name>
    <dbReference type="NCBI Taxonomy" id="1167006"/>
    <lineage>
        <taxon>Bacteria</taxon>
        <taxon>Pseudomonadati</taxon>
        <taxon>Thermodesulfobacteriota</taxon>
        <taxon>Desulfobulbia</taxon>
        <taxon>Desulfobulbales</taxon>
        <taxon>Desulfocapsaceae</taxon>
        <taxon>Desulfocapsa</taxon>
    </lineage>
</organism>
<evidence type="ECO:0000313" key="1">
    <source>
        <dbReference type="EMBL" id="AGF79494.1"/>
    </source>
</evidence>
<dbReference type="Proteomes" id="UP000011721">
    <property type="component" value="Chromosome"/>
</dbReference>
<protein>
    <submittedName>
        <fullName evidence="1">Uncharacterized protein</fullName>
    </submittedName>
</protein>
<proteinExistence type="predicted"/>
<dbReference type="STRING" id="1167006.UWK_02964"/>
<accession>M1NIY5</accession>
<name>M1NIY5_DESSD</name>
<dbReference type="EMBL" id="CP003985">
    <property type="protein sequence ID" value="AGF79494.1"/>
    <property type="molecule type" value="Genomic_DNA"/>
</dbReference>
<dbReference type="HOGENOM" id="CLU_3152105_0_0_7"/>
<gene>
    <name evidence="1" type="ordered locus">UWK_02964</name>
</gene>
<evidence type="ECO:0000313" key="2">
    <source>
        <dbReference type="Proteomes" id="UP000011721"/>
    </source>
</evidence>
<reference evidence="2" key="1">
    <citation type="journal article" date="2013" name="Stand. Genomic Sci.">
        <title>Complete genome sequence of Desulfocapsa sulfexigens, a marine deltaproteobacterium specialized in disproportionating inorganic sulfur compounds.</title>
        <authorList>
            <person name="Finster K.W."/>
            <person name="Kjeldsen K.U."/>
            <person name="Kube M."/>
            <person name="Reinhardt R."/>
            <person name="Mussmann M."/>
            <person name="Amann R."/>
            <person name="Schreiber L."/>
        </authorList>
    </citation>
    <scope>NUCLEOTIDE SEQUENCE [LARGE SCALE GENOMIC DNA]</scope>
    <source>
        <strain evidence="2">DSM 10523 / SB164P1</strain>
    </source>
</reference>
<dbReference type="KEGG" id="dsf:UWK_02964"/>
<sequence>MVIVIIFTNIADFIYTKKTFLVPLLFDLKEYRSKLLRSYVSCKMLVVR</sequence>
<dbReference type="AlphaFoldDB" id="M1NIY5"/>
<keyword evidence="2" id="KW-1185">Reference proteome</keyword>